<dbReference type="InterPro" id="IPR001676">
    <property type="entry name" value="Picornavirus_capsid"/>
</dbReference>
<evidence type="ECO:0000259" key="2">
    <source>
        <dbReference type="Pfam" id="PF00073"/>
    </source>
</evidence>
<dbReference type="InterPro" id="IPR029053">
    <property type="entry name" value="Viral_coat"/>
</dbReference>
<feature type="domain" description="Picornavirus capsid" evidence="2">
    <location>
        <begin position="200"/>
        <end position="273"/>
    </location>
</feature>
<proteinExistence type="evidence at transcript level"/>
<dbReference type="GO" id="GO:0005198">
    <property type="term" value="F:structural molecule activity"/>
    <property type="evidence" value="ECO:0007669"/>
    <property type="project" value="InterPro"/>
</dbReference>
<dbReference type="Gene3D" id="2.60.120.20">
    <property type="match status" value="2"/>
</dbReference>
<dbReference type="SUPFAM" id="SSF88633">
    <property type="entry name" value="Positive stranded ssRNA viruses"/>
    <property type="match status" value="2"/>
</dbReference>
<organism evidence="3">
    <name type="scientific">Anopheles aquasalis</name>
    <name type="common">Malaria mosquito</name>
    <dbReference type="NCBI Taxonomy" id="42839"/>
    <lineage>
        <taxon>Eukaryota</taxon>
        <taxon>Metazoa</taxon>
        <taxon>Ecdysozoa</taxon>
        <taxon>Arthropoda</taxon>
        <taxon>Hexapoda</taxon>
        <taxon>Insecta</taxon>
        <taxon>Pterygota</taxon>
        <taxon>Neoptera</taxon>
        <taxon>Endopterygota</taxon>
        <taxon>Diptera</taxon>
        <taxon>Nematocera</taxon>
        <taxon>Culicoidea</taxon>
        <taxon>Culicidae</taxon>
        <taxon>Anophelinae</taxon>
        <taxon>Anopheles</taxon>
    </lineage>
</organism>
<dbReference type="EMBL" id="GAMD01002207">
    <property type="protein sequence ID" value="JAA99383.1"/>
    <property type="molecule type" value="mRNA"/>
</dbReference>
<reference evidence="3" key="1">
    <citation type="submission" date="2013-07" db="EMBL/GenBank/DDBJ databases">
        <title>Transcriptome sequencing and developmental regulation of gene expression in Anopheles aquasalis.</title>
        <authorList>
            <consortium name="Brazilian Malaria Network (MCT/CNPq/MS/SCTIE/DECIT/PRONEX 555648/2009-5) and Research Network on Bioactive Molecules from Arthropod Vectors (NAP-MOBIARVE"/>
            <consortium name="University of Sao Paulo)"/>
            <person name="Marinotti O."/>
            <person name="Ribeiro J.M.C."/>
            <person name="Costa-da-Silva A.L."/>
            <person name="Silva M.C.P."/>
            <person name="Lopes A.R."/>
            <person name="Barros M.S."/>
            <person name="Sa-Nunes A."/>
            <person name="Konjin B.B."/>
            <person name="Carvalho E."/>
            <person name="Suesdek L."/>
            <person name="Silva-Neto M.A.C."/>
            <person name="Capurro M.L."/>
        </authorList>
    </citation>
    <scope>NUCLEOTIDE SEQUENCE</scope>
    <source>
        <tissue evidence="3">Whole body</tissue>
    </source>
</reference>
<evidence type="ECO:0000256" key="1">
    <source>
        <dbReference type="SAM" id="SignalP"/>
    </source>
</evidence>
<name>T1E8G3_ANOAQ</name>
<evidence type="ECO:0000313" key="3">
    <source>
        <dbReference type="EMBL" id="JAA99383.1"/>
    </source>
</evidence>
<accession>T1E8G3</accession>
<feature type="chain" id="PRO_5004575299" evidence="1">
    <location>
        <begin position="22"/>
        <end position="891"/>
    </location>
</feature>
<keyword evidence="1" id="KW-0732">Signal</keyword>
<dbReference type="AlphaFoldDB" id="T1E8G3"/>
<protein>
    <submittedName>
        <fullName evidence="3">Putative secreted protein</fullName>
    </submittedName>
</protein>
<feature type="signal peptide" evidence="1">
    <location>
        <begin position="1"/>
        <end position="21"/>
    </location>
</feature>
<sequence>MAVLASWKIVKFLFLGQFTGALKKETLEETLHWTRNRNLTIFQEAKTAIELASAWGEDYYYSYANKVNKALSSAMCNTVPVVGWKEMVKIVCSRTAASGLQHPYGFVAQGPPTNSLAKLNADKSVTATQIGVSDPSGLSRKAVNEEAMGLRYGTDSSVYRTKFAWRNDQSPESGAIASFDVPFGILGLGDPQNLQNMPFDRFAYWKGDVELNFQLNATPFQQGLAAAYFMPLASYESELANVTTNEFVFVQPDQNATYNLPIPFKYLRSVMNTIARDTESLGTVYFVPISSLKGITVDEVTVTVYSAFPNSDFSIPRPVELVTRRPRFYNTFGVVEVFDDSNVEYFAQGNSASTTNNYNITNAGGDMPVQITDSNQVSATQDLGAAVDVKIPMPLDNPPLCSGAIPIEQAFPGMATSHGVRPTRDMQLKPTAFSRQQMEIFNPAETKIETLLAKMCLLTKFTVTPDQPVGTELYHVNLNTRLGLAEGTGIPVNLAVLNQFMFWRADFEFTFVAVQTQYHSMRLRAITQYAAPSVIIGTQNTTYTSNMNFASNDQGTNYVHRELVVHYTQLTPDVHNAQTEFLRTYQGEDVVDPIQNYSLGSFSIDIANSLIAPDTVEPSVEICVFLRILNPKVAVPAPSSPFTWNDYLKYDPTPSWGLCRDYHSREQQFLGLDYISPTVSKIPLGQIDWLGEEPPAGNYQLANIAEAGFEMVFREITLTQTVRFVPTEVLIQKDSSFVTFTTGPINLGTLTPSASVSYGFLPRGSAVLRVYSSLVFEAQGPEVAEERQETAENIDEMQSTSVTKEEAPSRPNEVCKLEIGEKFEFCVSDIHEIGRRYIRMVPINNPVLDQFAVYSGNSGDGMGFNLNIPPPKAIGELVRCMAEDKSDFQEP</sequence>
<dbReference type="Pfam" id="PF00073">
    <property type="entry name" value="Rhv"/>
    <property type="match status" value="1"/>
</dbReference>